<organism evidence="1 2">
    <name type="scientific">Entomophthora muscae</name>
    <dbReference type="NCBI Taxonomy" id="34485"/>
    <lineage>
        <taxon>Eukaryota</taxon>
        <taxon>Fungi</taxon>
        <taxon>Fungi incertae sedis</taxon>
        <taxon>Zoopagomycota</taxon>
        <taxon>Entomophthoromycotina</taxon>
        <taxon>Entomophthoromycetes</taxon>
        <taxon>Entomophthorales</taxon>
        <taxon>Entomophthoraceae</taxon>
        <taxon>Entomophthora</taxon>
    </lineage>
</organism>
<protein>
    <submittedName>
        <fullName evidence="1">Uncharacterized protein</fullName>
    </submittedName>
</protein>
<dbReference type="Proteomes" id="UP001165960">
    <property type="component" value="Unassembled WGS sequence"/>
</dbReference>
<name>A0ACC2S132_9FUNG</name>
<sequence>MVSDLSKIQLSGIFGVNEQNGSTVKIDNLLPLETQAQGQDLKPEPEFLRAAGSIDREPAHPCLSEIEPPQDEAEKIDLCSETGQTKEIIAPNERPITAPMSGTHPLGSNPPRW</sequence>
<evidence type="ECO:0000313" key="1">
    <source>
        <dbReference type="EMBL" id="KAJ9056014.1"/>
    </source>
</evidence>
<comment type="caution">
    <text evidence="1">The sequence shown here is derived from an EMBL/GenBank/DDBJ whole genome shotgun (WGS) entry which is preliminary data.</text>
</comment>
<reference evidence="1" key="1">
    <citation type="submission" date="2022-04" db="EMBL/GenBank/DDBJ databases">
        <title>Genome of the entomopathogenic fungus Entomophthora muscae.</title>
        <authorList>
            <person name="Elya C."/>
            <person name="Lovett B.R."/>
            <person name="Lee E."/>
            <person name="Macias A.M."/>
            <person name="Hajek A.E."/>
            <person name="De Bivort B.L."/>
            <person name="Kasson M.T."/>
            <person name="De Fine Licht H.H."/>
            <person name="Stajich J.E."/>
        </authorList>
    </citation>
    <scope>NUCLEOTIDE SEQUENCE</scope>
    <source>
        <strain evidence="1">Berkeley</strain>
    </source>
</reference>
<gene>
    <name evidence="1" type="ORF">DSO57_1037434</name>
</gene>
<dbReference type="EMBL" id="QTSX02006081">
    <property type="protein sequence ID" value="KAJ9056014.1"/>
    <property type="molecule type" value="Genomic_DNA"/>
</dbReference>
<accession>A0ACC2S132</accession>
<keyword evidence="2" id="KW-1185">Reference proteome</keyword>
<evidence type="ECO:0000313" key="2">
    <source>
        <dbReference type="Proteomes" id="UP001165960"/>
    </source>
</evidence>
<proteinExistence type="predicted"/>